<organism evidence="3 6">
    <name type="scientific">Didymodactylos carnosus</name>
    <dbReference type="NCBI Taxonomy" id="1234261"/>
    <lineage>
        <taxon>Eukaryota</taxon>
        <taxon>Metazoa</taxon>
        <taxon>Spiralia</taxon>
        <taxon>Gnathifera</taxon>
        <taxon>Rotifera</taxon>
        <taxon>Eurotatoria</taxon>
        <taxon>Bdelloidea</taxon>
        <taxon>Philodinida</taxon>
        <taxon>Philodinidae</taxon>
        <taxon>Didymodactylos</taxon>
    </lineage>
</organism>
<accession>A0A814A5V2</accession>
<keyword evidence="1" id="KW-0732">Signal</keyword>
<protein>
    <submittedName>
        <fullName evidence="3">Uncharacterized protein</fullName>
    </submittedName>
</protein>
<dbReference type="Proteomes" id="UP000677228">
    <property type="component" value="Unassembled WGS sequence"/>
</dbReference>
<dbReference type="AlphaFoldDB" id="A0A814A5V2"/>
<dbReference type="Proteomes" id="UP000682733">
    <property type="component" value="Unassembled WGS sequence"/>
</dbReference>
<dbReference type="Proteomes" id="UP000663829">
    <property type="component" value="Unassembled WGS sequence"/>
</dbReference>
<evidence type="ECO:0000313" key="4">
    <source>
        <dbReference type="EMBL" id="CAF3543279.1"/>
    </source>
</evidence>
<dbReference type="Proteomes" id="UP000681722">
    <property type="component" value="Unassembled WGS sequence"/>
</dbReference>
<evidence type="ECO:0000313" key="5">
    <source>
        <dbReference type="EMBL" id="CAF3689569.1"/>
    </source>
</evidence>
<sequence length="88" mass="10523">MYLVLLLLVQIMNHQLLATTLTRDNLLSLLMASQFENDLRRSLVKRYRLDEIDDEPVKRYRLFDTDDQEVVIGGPYKYAWNVPWRIIP</sequence>
<feature type="signal peptide" evidence="1">
    <location>
        <begin position="1"/>
        <end position="18"/>
    </location>
</feature>
<keyword evidence="6" id="KW-1185">Reference proteome</keyword>
<evidence type="ECO:0000313" key="6">
    <source>
        <dbReference type="Proteomes" id="UP000663829"/>
    </source>
</evidence>
<comment type="caution">
    <text evidence="3">The sequence shown here is derived from an EMBL/GenBank/DDBJ whole genome shotgun (WGS) entry which is preliminary data.</text>
</comment>
<dbReference type="EMBL" id="CAJNOK010000589">
    <property type="protein sequence ID" value="CAF0763307.1"/>
    <property type="molecule type" value="Genomic_DNA"/>
</dbReference>
<reference evidence="3" key="1">
    <citation type="submission" date="2021-02" db="EMBL/GenBank/DDBJ databases">
        <authorList>
            <person name="Nowell W R."/>
        </authorList>
    </citation>
    <scope>NUCLEOTIDE SEQUENCE</scope>
</reference>
<name>A0A814A5V2_9BILA</name>
<evidence type="ECO:0000256" key="1">
    <source>
        <dbReference type="SAM" id="SignalP"/>
    </source>
</evidence>
<gene>
    <name evidence="3" type="ORF">GPM918_LOCUS8994</name>
    <name evidence="2" type="ORF">OVA965_LOCUS2675</name>
    <name evidence="5" type="ORF">SRO942_LOCUS8995</name>
    <name evidence="4" type="ORF">TMI583_LOCUS2674</name>
</gene>
<dbReference type="EMBL" id="CAJOBC010001626">
    <property type="protein sequence ID" value="CAF3689569.1"/>
    <property type="molecule type" value="Genomic_DNA"/>
</dbReference>
<evidence type="ECO:0000313" key="2">
    <source>
        <dbReference type="EMBL" id="CAF0763307.1"/>
    </source>
</evidence>
<evidence type="ECO:0000313" key="3">
    <source>
        <dbReference type="EMBL" id="CAF0908016.1"/>
    </source>
</evidence>
<feature type="chain" id="PRO_5035599172" evidence="1">
    <location>
        <begin position="19"/>
        <end position="88"/>
    </location>
</feature>
<dbReference type="EMBL" id="CAJNOQ010001626">
    <property type="protein sequence ID" value="CAF0908016.1"/>
    <property type="molecule type" value="Genomic_DNA"/>
</dbReference>
<dbReference type="EMBL" id="CAJOBA010000589">
    <property type="protein sequence ID" value="CAF3543279.1"/>
    <property type="molecule type" value="Genomic_DNA"/>
</dbReference>
<proteinExistence type="predicted"/>